<keyword evidence="1" id="KW-0812">Transmembrane</keyword>
<protein>
    <recommendedName>
        <fullName evidence="4">Lantibiotic ABC transporter permease</fullName>
    </recommendedName>
</protein>
<feature type="transmembrane region" description="Helical" evidence="1">
    <location>
        <begin position="183"/>
        <end position="201"/>
    </location>
</feature>
<evidence type="ECO:0000256" key="1">
    <source>
        <dbReference type="SAM" id="Phobius"/>
    </source>
</evidence>
<accession>A0A3D8TUB2</accession>
<dbReference type="RefSeq" id="WP_115752365.1">
    <property type="nucleotide sequence ID" value="NZ_LARY01000001.1"/>
</dbReference>
<name>A0A3D8TUB2_9LIST</name>
<feature type="transmembrane region" description="Helical" evidence="1">
    <location>
        <begin position="207"/>
        <end position="224"/>
    </location>
</feature>
<evidence type="ECO:0000313" key="2">
    <source>
        <dbReference type="EMBL" id="RDX02676.1"/>
    </source>
</evidence>
<evidence type="ECO:0008006" key="4">
    <source>
        <dbReference type="Google" id="ProtNLM"/>
    </source>
</evidence>
<feature type="transmembrane region" description="Helical" evidence="1">
    <location>
        <begin position="157"/>
        <end position="176"/>
    </location>
</feature>
<gene>
    <name evidence="2" type="ORF">UR08_03980</name>
</gene>
<proteinExistence type="predicted"/>
<dbReference type="EMBL" id="LARY01000001">
    <property type="protein sequence ID" value="RDX02676.1"/>
    <property type="molecule type" value="Genomic_DNA"/>
</dbReference>
<feature type="transmembrane region" description="Helical" evidence="1">
    <location>
        <begin position="44"/>
        <end position="64"/>
    </location>
</feature>
<dbReference type="Proteomes" id="UP000257055">
    <property type="component" value="Unassembled WGS sequence"/>
</dbReference>
<feature type="transmembrane region" description="Helical" evidence="1">
    <location>
        <begin position="98"/>
        <end position="117"/>
    </location>
</feature>
<keyword evidence="1" id="KW-1133">Transmembrane helix</keyword>
<evidence type="ECO:0000313" key="3">
    <source>
        <dbReference type="Proteomes" id="UP000257055"/>
    </source>
</evidence>
<comment type="caution">
    <text evidence="2">The sequence shown here is derived from an EMBL/GenBank/DDBJ whole genome shotgun (WGS) entry which is preliminary data.</text>
</comment>
<reference evidence="3" key="1">
    <citation type="submission" date="2015-04" db="EMBL/GenBank/DDBJ databases">
        <authorList>
            <person name="Schardt J."/>
            <person name="Mueller-Herbst S."/>
            <person name="Scherer S."/>
            <person name="Huptas C."/>
        </authorList>
    </citation>
    <scope>NUCLEOTIDE SEQUENCE [LARGE SCALE GENOMIC DNA]</scope>
    <source>
        <strain evidence="3">Kiel-L1</strain>
    </source>
</reference>
<organism evidence="2 3">
    <name type="scientific">Listeria kieliensis</name>
    <dbReference type="NCBI Taxonomy" id="1621700"/>
    <lineage>
        <taxon>Bacteria</taxon>
        <taxon>Bacillati</taxon>
        <taxon>Bacillota</taxon>
        <taxon>Bacilli</taxon>
        <taxon>Bacillales</taxon>
        <taxon>Listeriaceae</taxon>
        <taxon>Listeria</taxon>
    </lineage>
</organism>
<feature type="transmembrane region" description="Helical" evidence="1">
    <location>
        <begin position="129"/>
        <end position="151"/>
    </location>
</feature>
<dbReference type="AlphaFoldDB" id="A0A3D8TUB2"/>
<keyword evidence="1" id="KW-0472">Membrane</keyword>
<sequence>MQIIWMFLTYLAMLAFHVVAEWLPLNGMTANEISKEYQASLLPADFGFIIWGVICLALFISMVSVASRKSLVSSKWIPRFIVSNFLSIFFTISWHYNWIFLSVILLLIWVVTVQRLYQEIDRRNKIARFPLSLYFGGLSVSFFIVLDIYLAKIHAELGSVLPILLLIIGFLLAFTIRYREQNFAYPLSVIWLYLSIFFGQLSPHPNTAYTAIFFAFLLILTYFSRRPKVH</sequence>
<keyword evidence="3" id="KW-1185">Reference proteome</keyword>